<dbReference type="PROSITE" id="PS51677">
    <property type="entry name" value="NODB"/>
    <property type="match status" value="1"/>
</dbReference>
<evidence type="ECO:0000256" key="1">
    <source>
        <dbReference type="ARBA" id="ARBA00004613"/>
    </source>
</evidence>
<feature type="domain" description="NodB homology" evidence="3">
    <location>
        <begin position="81"/>
        <end position="273"/>
    </location>
</feature>
<sequence length="273" mass="29283">MKGPLAAAARLATGRAAQGGAVVLCYHDVVLGPGDAGAELDLNVTAAQLRRHLLLLRRLGYRVVPLGEITTRVLAGLPVAGLAAVTFDDALAGVHHHGLPVLLELGVPATLFTVSTLWGSPPPWWAGSGPTMTRRQLEECRAHGLELAAHTRTHASLPSLTRSGVVDGAARLREEVAGSRAEIEQLVGHPVEVFAYPFGHHDERVRDAVHDAGFTAAYTFLNGRVEGGEDSLRLPRFTMGRHHDRLRLAYHLARPPASWPDHQVEVVTDGTLS</sequence>
<dbReference type="CDD" id="cd10918">
    <property type="entry name" value="CE4_NodB_like_5s_6s"/>
    <property type="match status" value="1"/>
</dbReference>
<evidence type="ECO:0000259" key="3">
    <source>
        <dbReference type="PROSITE" id="PS51677"/>
    </source>
</evidence>
<dbReference type="InterPro" id="IPR011330">
    <property type="entry name" value="Glyco_hydro/deAcase_b/a-brl"/>
</dbReference>
<dbReference type="RefSeq" id="WP_345262273.1">
    <property type="nucleotide sequence ID" value="NZ_BAABIM010000001.1"/>
</dbReference>
<dbReference type="Pfam" id="PF01522">
    <property type="entry name" value="Polysacc_deac_1"/>
    <property type="match status" value="1"/>
</dbReference>
<dbReference type="Proteomes" id="UP001500621">
    <property type="component" value="Unassembled WGS sequence"/>
</dbReference>
<dbReference type="PANTHER" id="PTHR34216:SF3">
    <property type="entry name" value="POLY-BETA-1,6-N-ACETYL-D-GLUCOSAMINE N-DEACETYLASE"/>
    <property type="match status" value="1"/>
</dbReference>
<dbReference type="EMBL" id="BAABIM010000001">
    <property type="protein sequence ID" value="GAA4669868.1"/>
    <property type="molecule type" value="Genomic_DNA"/>
</dbReference>
<comment type="subcellular location">
    <subcellularLocation>
        <location evidence="1">Secreted</location>
    </subcellularLocation>
</comment>
<comment type="caution">
    <text evidence="4">The sequence shown here is derived from an EMBL/GenBank/DDBJ whole genome shotgun (WGS) entry which is preliminary data.</text>
</comment>
<dbReference type="PANTHER" id="PTHR34216">
    <property type="match status" value="1"/>
</dbReference>
<accession>A0ABP8VSZ4</accession>
<dbReference type="InterPro" id="IPR002509">
    <property type="entry name" value="NODB_dom"/>
</dbReference>
<name>A0ABP8VSZ4_9ACTN</name>
<keyword evidence="5" id="KW-1185">Reference proteome</keyword>
<evidence type="ECO:0000256" key="2">
    <source>
        <dbReference type="ARBA" id="ARBA00022729"/>
    </source>
</evidence>
<gene>
    <name evidence="4" type="ORF">GCM10023226_02950</name>
</gene>
<dbReference type="Gene3D" id="3.20.20.370">
    <property type="entry name" value="Glycoside hydrolase/deacetylase"/>
    <property type="match status" value="1"/>
</dbReference>
<evidence type="ECO:0000313" key="5">
    <source>
        <dbReference type="Proteomes" id="UP001500621"/>
    </source>
</evidence>
<organism evidence="4 5">
    <name type="scientific">Nocardioides nanhaiensis</name>
    <dbReference type="NCBI Taxonomy" id="1476871"/>
    <lineage>
        <taxon>Bacteria</taxon>
        <taxon>Bacillati</taxon>
        <taxon>Actinomycetota</taxon>
        <taxon>Actinomycetes</taxon>
        <taxon>Propionibacteriales</taxon>
        <taxon>Nocardioidaceae</taxon>
        <taxon>Nocardioides</taxon>
    </lineage>
</organism>
<protein>
    <recommendedName>
        <fullName evidence="3">NodB homology domain-containing protein</fullName>
    </recommendedName>
</protein>
<reference evidence="5" key="1">
    <citation type="journal article" date="2019" name="Int. J. Syst. Evol. Microbiol.">
        <title>The Global Catalogue of Microorganisms (GCM) 10K type strain sequencing project: providing services to taxonomists for standard genome sequencing and annotation.</title>
        <authorList>
            <consortium name="The Broad Institute Genomics Platform"/>
            <consortium name="The Broad Institute Genome Sequencing Center for Infectious Disease"/>
            <person name="Wu L."/>
            <person name="Ma J."/>
        </authorList>
    </citation>
    <scope>NUCLEOTIDE SEQUENCE [LARGE SCALE GENOMIC DNA]</scope>
    <source>
        <strain evidence="5">JCM 18127</strain>
    </source>
</reference>
<proteinExistence type="predicted"/>
<dbReference type="SUPFAM" id="SSF88713">
    <property type="entry name" value="Glycoside hydrolase/deacetylase"/>
    <property type="match status" value="1"/>
</dbReference>
<dbReference type="InterPro" id="IPR051398">
    <property type="entry name" value="Polysacch_Deacetylase"/>
</dbReference>
<keyword evidence="2" id="KW-0732">Signal</keyword>
<evidence type="ECO:0000313" key="4">
    <source>
        <dbReference type="EMBL" id="GAA4669868.1"/>
    </source>
</evidence>